<evidence type="ECO:0000256" key="4">
    <source>
        <dbReference type="ARBA" id="ARBA00022679"/>
    </source>
</evidence>
<name>A0ABV7CKJ7_9GAMM</name>
<gene>
    <name evidence="7" type="primary">pssE</name>
    <name evidence="7" type="ORF">ACFOEE_11235</name>
</gene>
<dbReference type="NCBIfam" id="NF041548">
    <property type="entry name" value="PssE"/>
    <property type="match status" value="1"/>
</dbReference>
<protein>
    <submittedName>
        <fullName evidence="7">PssE/Cps14G family polysaccharide biosynthesis glycosyltransferase</fullName>
    </submittedName>
</protein>
<comment type="similarity">
    <text evidence="2">Belongs to the glycosyltransferase 28 family.</text>
</comment>
<dbReference type="InterPro" id="IPR048097">
    <property type="entry name" value="Cps14G-like"/>
</dbReference>
<dbReference type="InterPro" id="IPR039042">
    <property type="entry name" value="Alg13-like"/>
</dbReference>
<dbReference type="InterPro" id="IPR007235">
    <property type="entry name" value="Glyco_trans_28_C"/>
</dbReference>
<organism evidence="7 8">
    <name type="scientific">Pseudoalteromonas fenneropenaei</name>
    <dbReference type="NCBI Taxonomy" id="1737459"/>
    <lineage>
        <taxon>Bacteria</taxon>
        <taxon>Pseudomonadati</taxon>
        <taxon>Pseudomonadota</taxon>
        <taxon>Gammaproteobacteria</taxon>
        <taxon>Alteromonadales</taxon>
        <taxon>Pseudoalteromonadaceae</taxon>
        <taxon>Pseudoalteromonas</taxon>
    </lineage>
</organism>
<dbReference type="Gene3D" id="3.40.50.2000">
    <property type="entry name" value="Glycogen Phosphorylase B"/>
    <property type="match status" value="1"/>
</dbReference>
<keyword evidence="4" id="KW-0808">Transferase</keyword>
<evidence type="ECO:0000313" key="8">
    <source>
        <dbReference type="Proteomes" id="UP001595453"/>
    </source>
</evidence>
<evidence type="ECO:0000256" key="1">
    <source>
        <dbReference type="ARBA" id="ARBA00004240"/>
    </source>
</evidence>
<comment type="subcellular location">
    <subcellularLocation>
        <location evidence="1">Endoplasmic reticulum</location>
    </subcellularLocation>
</comment>
<feature type="domain" description="Glycosyl transferase family 28 C-terminal" evidence="6">
    <location>
        <begin position="3"/>
        <end position="116"/>
    </location>
</feature>
<evidence type="ECO:0000256" key="2">
    <source>
        <dbReference type="ARBA" id="ARBA00006962"/>
    </source>
</evidence>
<reference evidence="8" key="1">
    <citation type="journal article" date="2019" name="Int. J. Syst. Evol. Microbiol.">
        <title>The Global Catalogue of Microorganisms (GCM) 10K type strain sequencing project: providing services to taxonomists for standard genome sequencing and annotation.</title>
        <authorList>
            <consortium name="The Broad Institute Genomics Platform"/>
            <consortium name="The Broad Institute Genome Sequencing Center for Infectious Disease"/>
            <person name="Wu L."/>
            <person name="Ma J."/>
        </authorList>
    </citation>
    <scope>NUCLEOTIDE SEQUENCE [LARGE SCALE GENOMIC DNA]</scope>
    <source>
        <strain evidence="8">KCTC 42730</strain>
    </source>
</reference>
<accession>A0ABV7CKJ7</accession>
<keyword evidence="5" id="KW-0256">Endoplasmic reticulum</keyword>
<dbReference type="RefSeq" id="WP_377124222.1">
    <property type="nucleotide sequence ID" value="NZ_JBHRSD010000017.1"/>
</dbReference>
<comment type="caution">
    <text evidence="7">The sequence shown here is derived from an EMBL/GenBank/DDBJ whole genome shotgun (WGS) entry which is preliminary data.</text>
</comment>
<dbReference type="PANTHER" id="PTHR12867">
    <property type="entry name" value="GLYCOSYL TRANSFERASE-RELATED"/>
    <property type="match status" value="1"/>
</dbReference>
<keyword evidence="3" id="KW-0328">Glycosyltransferase</keyword>
<sequence length="148" mass="16584">MKVFVTVGSSPFDSLVKTVDESIACKGEIECVFQISHGQYLPKNGKYFDFSDVFHSYVNECDVVITHAGAGTIFYLLDQNKRFVAVPNLERIDKHQADLANYIKNNGLALVCNDLTSLASIFDQLSTFCPAYYEKDSFFVANELIALF</sequence>
<dbReference type="Pfam" id="PF04101">
    <property type="entry name" value="Glyco_tran_28_C"/>
    <property type="match status" value="1"/>
</dbReference>
<dbReference type="PANTHER" id="PTHR12867:SF6">
    <property type="entry name" value="N-ACETYLGLUCOSAMINYLDIPHOSPHODOLICHOL N-ACETYLGLUCOSAMINYLTRANSFERASE"/>
    <property type="match status" value="1"/>
</dbReference>
<evidence type="ECO:0000256" key="3">
    <source>
        <dbReference type="ARBA" id="ARBA00022676"/>
    </source>
</evidence>
<evidence type="ECO:0000313" key="7">
    <source>
        <dbReference type="EMBL" id="MFC3033096.1"/>
    </source>
</evidence>
<dbReference type="EMBL" id="JBHRSD010000017">
    <property type="protein sequence ID" value="MFC3033096.1"/>
    <property type="molecule type" value="Genomic_DNA"/>
</dbReference>
<evidence type="ECO:0000259" key="6">
    <source>
        <dbReference type="Pfam" id="PF04101"/>
    </source>
</evidence>
<dbReference type="SUPFAM" id="SSF53756">
    <property type="entry name" value="UDP-Glycosyltransferase/glycogen phosphorylase"/>
    <property type="match status" value="1"/>
</dbReference>
<evidence type="ECO:0000256" key="5">
    <source>
        <dbReference type="ARBA" id="ARBA00022824"/>
    </source>
</evidence>
<proteinExistence type="inferred from homology"/>
<dbReference type="Proteomes" id="UP001595453">
    <property type="component" value="Unassembled WGS sequence"/>
</dbReference>
<keyword evidence="8" id="KW-1185">Reference proteome</keyword>